<dbReference type="NCBIfam" id="TIGR02983">
    <property type="entry name" value="SigE-fam_strep"/>
    <property type="match status" value="1"/>
</dbReference>
<protein>
    <submittedName>
        <fullName evidence="8">RNA polymerase sigma-70 factor, sigma-E family</fullName>
    </submittedName>
</protein>
<dbReference type="InterPro" id="IPR014325">
    <property type="entry name" value="RNA_pol_sigma-E_actinobac"/>
</dbReference>
<organism evidence="8 9">
    <name type="scientific">Cryptosporangium arvum DSM 44712</name>
    <dbReference type="NCBI Taxonomy" id="927661"/>
    <lineage>
        <taxon>Bacteria</taxon>
        <taxon>Bacillati</taxon>
        <taxon>Actinomycetota</taxon>
        <taxon>Actinomycetes</taxon>
        <taxon>Cryptosporangiales</taxon>
        <taxon>Cryptosporangiaceae</taxon>
        <taxon>Cryptosporangium</taxon>
    </lineage>
</organism>
<dbReference type="SUPFAM" id="SSF88946">
    <property type="entry name" value="Sigma2 domain of RNA polymerase sigma factors"/>
    <property type="match status" value="1"/>
</dbReference>
<feature type="domain" description="RNA polymerase sigma factor 70 region 4 type 2" evidence="7">
    <location>
        <begin position="103"/>
        <end position="155"/>
    </location>
</feature>
<name>A0A010ZW88_9ACTN</name>
<dbReference type="PANTHER" id="PTHR43133:SF50">
    <property type="entry name" value="ECF RNA POLYMERASE SIGMA FACTOR SIGM"/>
    <property type="match status" value="1"/>
</dbReference>
<keyword evidence="3" id="KW-0731">Sigma factor</keyword>
<evidence type="ECO:0000259" key="6">
    <source>
        <dbReference type="Pfam" id="PF04542"/>
    </source>
</evidence>
<evidence type="ECO:0000259" key="7">
    <source>
        <dbReference type="Pfam" id="PF08281"/>
    </source>
</evidence>
<dbReference type="RefSeq" id="WP_211247415.1">
    <property type="nucleotide sequence ID" value="NZ_KK073874.1"/>
</dbReference>
<keyword evidence="4" id="KW-0238">DNA-binding</keyword>
<dbReference type="AlphaFoldDB" id="A0A010ZW88"/>
<dbReference type="InterPro" id="IPR013324">
    <property type="entry name" value="RNA_pol_sigma_r3/r4-like"/>
</dbReference>
<evidence type="ECO:0000256" key="4">
    <source>
        <dbReference type="ARBA" id="ARBA00023125"/>
    </source>
</evidence>
<dbReference type="GO" id="GO:0016987">
    <property type="term" value="F:sigma factor activity"/>
    <property type="evidence" value="ECO:0007669"/>
    <property type="project" value="UniProtKB-KW"/>
</dbReference>
<dbReference type="GO" id="GO:0003677">
    <property type="term" value="F:DNA binding"/>
    <property type="evidence" value="ECO:0007669"/>
    <property type="project" value="UniProtKB-KW"/>
</dbReference>
<dbReference type="NCBIfam" id="TIGR02937">
    <property type="entry name" value="sigma70-ECF"/>
    <property type="match status" value="1"/>
</dbReference>
<evidence type="ECO:0000313" key="9">
    <source>
        <dbReference type="Proteomes" id="UP000021053"/>
    </source>
</evidence>
<dbReference type="InterPro" id="IPR014284">
    <property type="entry name" value="RNA_pol_sigma-70_dom"/>
</dbReference>
<dbReference type="GO" id="GO:0006352">
    <property type="term" value="P:DNA-templated transcription initiation"/>
    <property type="evidence" value="ECO:0007669"/>
    <property type="project" value="InterPro"/>
</dbReference>
<sequence length="175" mass="19336">MRGKPQAFAGLEEFVADRGDALLATAILLAGGRDAGQDLLQAAIERAMRRWHTIDGDPEGYVRRILYHLAVDSWRRRSRRPEVLTAVDTEAVPDATATLDLRDALIRALAQLPPKQRAVLVLRFFEHLTEAEAAERLGCSIGTVKSATSRGLARLRELTNDWAAERPRTTNGARA</sequence>
<evidence type="ECO:0000256" key="5">
    <source>
        <dbReference type="ARBA" id="ARBA00023163"/>
    </source>
</evidence>
<feature type="domain" description="RNA polymerase sigma-70 region 2" evidence="6">
    <location>
        <begin position="29"/>
        <end position="80"/>
    </location>
</feature>
<comment type="similarity">
    <text evidence="1">Belongs to the sigma-70 factor family. ECF subfamily.</text>
</comment>
<keyword evidence="2" id="KW-0805">Transcription regulation</keyword>
<evidence type="ECO:0000313" key="8">
    <source>
        <dbReference type="EMBL" id="EXG81482.1"/>
    </source>
</evidence>
<evidence type="ECO:0000256" key="2">
    <source>
        <dbReference type="ARBA" id="ARBA00023015"/>
    </source>
</evidence>
<evidence type="ECO:0000256" key="1">
    <source>
        <dbReference type="ARBA" id="ARBA00010641"/>
    </source>
</evidence>
<comment type="caution">
    <text evidence="8">The sequence shown here is derived from an EMBL/GenBank/DDBJ whole genome shotgun (WGS) entry which is preliminary data.</text>
</comment>
<dbReference type="SUPFAM" id="SSF88659">
    <property type="entry name" value="Sigma3 and sigma4 domains of RNA polymerase sigma factors"/>
    <property type="match status" value="1"/>
</dbReference>
<accession>A0A010ZW88</accession>
<dbReference type="EMBL" id="JFBT01000001">
    <property type="protein sequence ID" value="EXG81482.1"/>
    <property type="molecule type" value="Genomic_DNA"/>
</dbReference>
<dbReference type="HOGENOM" id="CLU_047691_15_4_11"/>
<dbReference type="Gene3D" id="1.10.1740.10">
    <property type="match status" value="1"/>
</dbReference>
<keyword evidence="5" id="KW-0804">Transcription</keyword>
<dbReference type="PANTHER" id="PTHR43133">
    <property type="entry name" value="RNA POLYMERASE ECF-TYPE SIGMA FACTO"/>
    <property type="match status" value="1"/>
</dbReference>
<dbReference type="InterPro" id="IPR007627">
    <property type="entry name" value="RNA_pol_sigma70_r2"/>
</dbReference>
<dbReference type="Gene3D" id="1.10.10.10">
    <property type="entry name" value="Winged helix-like DNA-binding domain superfamily/Winged helix DNA-binding domain"/>
    <property type="match status" value="1"/>
</dbReference>
<evidence type="ECO:0000256" key="3">
    <source>
        <dbReference type="ARBA" id="ARBA00023082"/>
    </source>
</evidence>
<dbReference type="InterPro" id="IPR013249">
    <property type="entry name" value="RNA_pol_sigma70_r4_t2"/>
</dbReference>
<dbReference type="Pfam" id="PF04542">
    <property type="entry name" value="Sigma70_r2"/>
    <property type="match status" value="1"/>
</dbReference>
<reference evidence="8 9" key="1">
    <citation type="submission" date="2013-07" db="EMBL/GenBank/DDBJ databases">
        <authorList>
            <consortium name="DOE Joint Genome Institute"/>
            <person name="Eisen J."/>
            <person name="Huntemann M."/>
            <person name="Han J."/>
            <person name="Chen A."/>
            <person name="Kyrpides N."/>
            <person name="Mavromatis K."/>
            <person name="Markowitz V."/>
            <person name="Palaniappan K."/>
            <person name="Ivanova N."/>
            <person name="Schaumberg A."/>
            <person name="Pati A."/>
            <person name="Liolios K."/>
            <person name="Nordberg H.P."/>
            <person name="Cantor M.N."/>
            <person name="Hua S.X."/>
            <person name="Woyke T."/>
        </authorList>
    </citation>
    <scope>NUCLEOTIDE SEQUENCE [LARGE SCALE GENOMIC DNA]</scope>
    <source>
        <strain evidence="8 9">DSM 44712</strain>
    </source>
</reference>
<dbReference type="InterPro" id="IPR036388">
    <property type="entry name" value="WH-like_DNA-bd_sf"/>
</dbReference>
<dbReference type="Proteomes" id="UP000021053">
    <property type="component" value="Unassembled WGS sequence"/>
</dbReference>
<proteinExistence type="inferred from homology"/>
<dbReference type="InterPro" id="IPR013325">
    <property type="entry name" value="RNA_pol_sigma_r2"/>
</dbReference>
<dbReference type="Pfam" id="PF08281">
    <property type="entry name" value="Sigma70_r4_2"/>
    <property type="match status" value="1"/>
</dbReference>
<dbReference type="InterPro" id="IPR039425">
    <property type="entry name" value="RNA_pol_sigma-70-like"/>
</dbReference>
<gene>
    <name evidence="8" type="ORF">CryarDRAFT_2597</name>
</gene>
<keyword evidence="9" id="KW-1185">Reference proteome</keyword>
<dbReference type="CDD" id="cd06171">
    <property type="entry name" value="Sigma70_r4"/>
    <property type="match status" value="1"/>
</dbReference>